<dbReference type="FunFam" id="1.20.1300.20:FF:000006">
    <property type="entry name" value="Uncharacterized protein"/>
    <property type="match status" value="1"/>
</dbReference>
<dbReference type="PANTHER" id="PTHR12931">
    <property type="entry name" value="UBIQUITIN THIOLESTERASE PROTEIN OTUB"/>
    <property type="match status" value="1"/>
</dbReference>
<accession>A0A8S1U852</accession>
<keyword evidence="3" id="KW-1185">Reference proteome</keyword>
<dbReference type="PANTHER" id="PTHR12931:SF15">
    <property type="entry name" value="UBIQUITIN THIOESTERASE OTUBAIN-LIKE"/>
    <property type="match status" value="1"/>
</dbReference>
<dbReference type="EMBL" id="CAJJDO010000035">
    <property type="protein sequence ID" value="CAD8161020.1"/>
    <property type="molecule type" value="Genomic_DNA"/>
</dbReference>
<dbReference type="AlphaFoldDB" id="A0A8S1U852"/>
<dbReference type="GO" id="GO:0004843">
    <property type="term" value="F:cysteine-type deubiquitinase activity"/>
    <property type="evidence" value="ECO:0007669"/>
    <property type="project" value="TreeGrafter"/>
</dbReference>
<dbReference type="CDD" id="cd22749">
    <property type="entry name" value="Otubain_C65"/>
    <property type="match status" value="1"/>
</dbReference>
<dbReference type="GO" id="GO:0071108">
    <property type="term" value="P:protein K48-linked deubiquitination"/>
    <property type="evidence" value="ECO:0007669"/>
    <property type="project" value="TreeGrafter"/>
</dbReference>
<feature type="domain" description="OTU" evidence="1">
    <location>
        <begin position="181"/>
        <end position="366"/>
    </location>
</feature>
<evidence type="ECO:0000313" key="2">
    <source>
        <dbReference type="EMBL" id="CAD8161020.1"/>
    </source>
</evidence>
<dbReference type="Pfam" id="PF10275">
    <property type="entry name" value="Peptidase_C65"/>
    <property type="match status" value="1"/>
</dbReference>
<proteinExistence type="predicted"/>
<dbReference type="OrthoDB" id="18915at2759"/>
<comment type="caution">
    <text evidence="2">The sequence shown here is derived from an EMBL/GenBank/DDBJ whole genome shotgun (WGS) entry which is preliminary data.</text>
</comment>
<sequence>MSNRQKQNVDQLLYEDQIKFDNKNALLRNKESPKKNFNYNLSPQNDQKPELYNLESKLQQSTIKIKQIKQIKLSFIDNNIYEQLKSTYTEDNKQNEIPNKKTDIEPIKHETKGYIRQIKQDKNRRLKVFKHLKDLYNNTSGLRNVEEQYKNYVREIEDKAALDKNYSLNLKNKKIVGEVCNAYIQVRGDGNCFYTAFGFQFLYHLLFSYSDQEFAEFIHRIQNQKMRFRIQYIKQQIDDQSIEKDLFEEFIYILEELRSIEMENRFMKLKEEFAKWQINENGDGFLYCLQTLFFRNLSYYFLEQSDFKDVVLDKENLLIWEEECNTNEVIINLLAEQLKIHIKLLFLENEVILREYEQHNKNIIILLIKPGHYNIGWNLKQQ</sequence>
<protein>
    <recommendedName>
        <fullName evidence="1">OTU domain-containing protein</fullName>
    </recommendedName>
</protein>
<evidence type="ECO:0000259" key="1">
    <source>
        <dbReference type="PROSITE" id="PS50802"/>
    </source>
</evidence>
<gene>
    <name evidence="2" type="ORF">PPENT_87.1.T0350288</name>
</gene>
<organism evidence="2 3">
    <name type="scientific">Paramecium pentaurelia</name>
    <dbReference type="NCBI Taxonomy" id="43138"/>
    <lineage>
        <taxon>Eukaryota</taxon>
        <taxon>Sar</taxon>
        <taxon>Alveolata</taxon>
        <taxon>Ciliophora</taxon>
        <taxon>Intramacronucleata</taxon>
        <taxon>Oligohymenophorea</taxon>
        <taxon>Peniculida</taxon>
        <taxon>Parameciidae</taxon>
        <taxon>Paramecium</taxon>
    </lineage>
</organism>
<dbReference type="GO" id="GO:0005634">
    <property type="term" value="C:nucleus"/>
    <property type="evidence" value="ECO:0007669"/>
    <property type="project" value="TreeGrafter"/>
</dbReference>
<dbReference type="InterPro" id="IPR019400">
    <property type="entry name" value="Peptidase_C65_otubain"/>
</dbReference>
<reference evidence="2" key="1">
    <citation type="submission" date="2021-01" db="EMBL/GenBank/DDBJ databases">
        <authorList>
            <consortium name="Genoscope - CEA"/>
            <person name="William W."/>
        </authorList>
    </citation>
    <scope>NUCLEOTIDE SEQUENCE</scope>
</reference>
<dbReference type="Proteomes" id="UP000689195">
    <property type="component" value="Unassembled WGS sequence"/>
</dbReference>
<dbReference type="PROSITE" id="PS50802">
    <property type="entry name" value="OTU"/>
    <property type="match status" value="1"/>
</dbReference>
<name>A0A8S1U852_9CILI</name>
<dbReference type="GO" id="GO:0043130">
    <property type="term" value="F:ubiquitin binding"/>
    <property type="evidence" value="ECO:0007669"/>
    <property type="project" value="TreeGrafter"/>
</dbReference>
<dbReference type="InterPro" id="IPR003323">
    <property type="entry name" value="OTU_dom"/>
</dbReference>
<evidence type="ECO:0000313" key="3">
    <source>
        <dbReference type="Proteomes" id="UP000689195"/>
    </source>
</evidence>